<dbReference type="PANTHER" id="PTHR24251:SF37">
    <property type="entry name" value="CUB DOMAIN-CONTAINING PROTEIN"/>
    <property type="match status" value="1"/>
</dbReference>
<dbReference type="PROSITE" id="PS01180">
    <property type="entry name" value="CUB"/>
    <property type="match status" value="1"/>
</dbReference>
<evidence type="ECO:0000313" key="6">
    <source>
        <dbReference type="EMBL" id="KAK6190397.1"/>
    </source>
</evidence>
<dbReference type="SUPFAM" id="SSF49854">
    <property type="entry name" value="Spermadhesin, CUB domain"/>
    <property type="match status" value="1"/>
</dbReference>
<comment type="caution">
    <text evidence="6">The sequence shown here is derived from an EMBL/GenBank/DDBJ whole genome shotgun (WGS) entry which is preliminary data.</text>
</comment>
<evidence type="ECO:0000256" key="1">
    <source>
        <dbReference type="ARBA" id="ARBA00022737"/>
    </source>
</evidence>
<dbReference type="Pfam" id="PF00431">
    <property type="entry name" value="CUB"/>
    <property type="match status" value="1"/>
</dbReference>
<dbReference type="PANTHER" id="PTHR24251">
    <property type="entry name" value="OVOCHYMASE-RELATED"/>
    <property type="match status" value="1"/>
</dbReference>
<organism evidence="6 7">
    <name type="scientific">Patella caerulea</name>
    <name type="common">Rayed Mediterranean limpet</name>
    <dbReference type="NCBI Taxonomy" id="87958"/>
    <lineage>
        <taxon>Eukaryota</taxon>
        <taxon>Metazoa</taxon>
        <taxon>Spiralia</taxon>
        <taxon>Lophotrochozoa</taxon>
        <taxon>Mollusca</taxon>
        <taxon>Gastropoda</taxon>
        <taxon>Patellogastropoda</taxon>
        <taxon>Patelloidea</taxon>
        <taxon>Patellidae</taxon>
        <taxon>Patella</taxon>
    </lineage>
</organism>
<protein>
    <recommendedName>
        <fullName evidence="5">CUB domain-containing protein</fullName>
    </recommendedName>
</protein>
<name>A0AAN8Q7A0_PATCE</name>
<sequence>MKAILFFVFCLVNLAKGCDETIEAETGTFSSPNYPNNYPNNQRCTYTIIVPVGSTIQLTFTAFDTEEDSFSAGCFDYVTIDGGAEMCGTNVPNPVSSESNRMTVIFSSDYSQVRRGFSASFTSQAGSNDAWTVSDSWGLSNPGGPTSAAPSVNTPSEYYILIIILHPYRLDLPELF</sequence>
<feature type="chain" id="PRO_5042910211" description="CUB domain-containing protein" evidence="4">
    <location>
        <begin position="18"/>
        <end position="176"/>
    </location>
</feature>
<feature type="domain" description="CUB" evidence="5">
    <location>
        <begin position="18"/>
        <end position="124"/>
    </location>
</feature>
<dbReference type="InterPro" id="IPR035914">
    <property type="entry name" value="Sperma_CUB_dom_sf"/>
</dbReference>
<dbReference type="SMART" id="SM00042">
    <property type="entry name" value="CUB"/>
    <property type="match status" value="1"/>
</dbReference>
<accession>A0AAN8Q7A0</accession>
<reference evidence="6 7" key="1">
    <citation type="submission" date="2024-01" db="EMBL/GenBank/DDBJ databases">
        <title>The genome of the rayed Mediterranean limpet Patella caerulea (Linnaeus, 1758).</title>
        <authorList>
            <person name="Anh-Thu Weber A."/>
            <person name="Halstead-Nussloch G."/>
        </authorList>
    </citation>
    <scope>NUCLEOTIDE SEQUENCE [LARGE SCALE GENOMIC DNA]</scope>
    <source>
        <strain evidence="6">AATW-2023a</strain>
        <tissue evidence="6">Whole specimen</tissue>
    </source>
</reference>
<evidence type="ECO:0000256" key="2">
    <source>
        <dbReference type="ARBA" id="ARBA00023157"/>
    </source>
</evidence>
<dbReference type="Gene3D" id="2.60.120.290">
    <property type="entry name" value="Spermadhesin, CUB domain"/>
    <property type="match status" value="1"/>
</dbReference>
<gene>
    <name evidence="6" type="ORF">SNE40_002277</name>
</gene>
<proteinExistence type="predicted"/>
<evidence type="ECO:0000256" key="4">
    <source>
        <dbReference type="SAM" id="SignalP"/>
    </source>
</evidence>
<dbReference type="CDD" id="cd00041">
    <property type="entry name" value="CUB"/>
    <property type="match status" value="1"/>
</dbReference>
<comment type="caution">
    <text evidence="3">Lacks conserved residue(s) required for the propagation of feature annotation.</text>
</comment>
<feature type="signal peptide" evidence="4">
    <location>
        <begin position="1"/>
        <end position="17"/>
    </location>
</feature>
<dbReference type="EMBL" id="JAZGQO010000002">
    <property type="protein sequence ID" value="KAK6190397.1"/>
    <property type="molecule type" value="Genomic_DNA"/>
</dbReference>
<dbReference type="InterPro" id="IPR000859">
    <property type="entry name" value="CUB_dom"/>
</dbReference>
<keyword evidence="1" id="KW-0677">Repeat</keyword>
<keyword evidence="2" id="KW-1015">Disulfide bond</keyword>
<dbReference type="AlphaFoldDB" id="A0AAN8Q7A0"/>
<keyword evidence="4" id="KW-0732">Signal</keyword>
<evidence type="ECO:0000259" key="5">
    <source>
        <dbReference type="PROSITE" id="PS01180"/>
    </source>
</evidence>
<dbReference type="FunFam" id="2.60.120.290:FF:000013">
    <property type="entry name" value="Membrane frizzled-related protein"/>
    <property type="match status" value="1"/>
</dbReference>
<dbReference type="Proteomes" id="UP001347796">
    <property type="component" value="Unassembled WGS sequence"/>
</dbReference>
<keyword evidence="7" id="KW-1185">Reference proteome</keyword>
<evidence type="ECO:0000256" key="3">
    <source>
        <dbReference type="PROSITE-ProRule" id="PRU00059"/>
    </source>
</evidence>
<evidence type="ECO:0000313" key="7">
    <source>
        <dbReference type="Proteomes" id="UP001347796"/>
    </source>
</evidence>